<protein>
    <recommendedName>
        <fullName evidence="4">AMP-dependent synthetase/ligase domain-containing protein</fullName>
    </recommendedName>
</protein>
<dbReference type="InterPro" id="IPR020845">
    <property type="entry name" value="AMP-binding_CS"/>
</dbReference>
<dbReference type="GO" id="GO:0004467">
    <property type="term" value="F:long-chain fatty acid-CoA ligase activity"/>
    <property type="evidence" value="ECO:0007669"/>
    <property type="project" value="UniProtKB-EC"/>
</dbReference>
<evidence type="ECO:0000256" key="2">
    <source>
        <dbReference type="ARBA" id="ARBA00022840"/>
    </source>
</evidence>
<comment type="caution">
    <text evidence="5">The sequence shown here is derived from an EMBL/GenBank/DDBJ whole genome shotgun (WGS) entry which is preliminary data.</text>
</comment>
<dbReference type="PROSITE" id="PS00455">
    <property type="entry name" value="AMP_BINDING"/>
    <property type="match status" value="1"/>
</dbReference>
<dbReference type="SUPFAM" id="SSF56801">
    <property type="entry name" value="Acetyl-CoA synthetase-like"/>
    <property type="match status" value="1"/>
</dbReference>
<dbReference type="Gene3D" id="3.30.300.30">
    <property type="match status" value="1"/>
</dbReference>
<feature type="domain" description="AMP-dependent synthetase/ligase" evidence="4">
    <location>
        <begin position="16"/>
        <end position="428"/>
    </location>
</feature>
<dbReference type="AlphaFoldDB" id="S3KJF4"/>
<dbReference type="Proteomes" id="UP000014541">
    <property type="component" value="Unassembled WGS sequence"/>
</dbReference>
<evidence type="ECO:0000256" key="3">
    <source>
        <dbReference type="ARBA" id="ARBA00024484"/>
    </source>
</evidence>
<dbReference type="Pfam" id="PF00501">
    <property type="entry name" value="AMP-binding"/>
    <property type="match status" value="1"/>
</dbReference>
<organism evidence="5 6">
    <name type="scientific">Treponema maltophilum ATCC 51939</name>
    <dbReference type="NCBI Taxonomy" id="1125699"/>
    <lineage>
        <taxon>Bacteria</taxon>
        <taxon>Pseudomonadati</taxon>
        <taxon>Spirochaetota</taxon>
        <taxon>Spirochaetia</taxon>
        <taxon>Spirochaetales</taxon>
        <taxon>Treponemataceae</taxon>
        <taxon>Treponema</taxon>
    </lineage>
</organism>
<dbReference type="InterPro" id="IPR000873">
    <property type="entry name" value="AMP-dep_synth/lig_dom"/>
</dbReference>
<keyword evidence="2" id="KW-0067">ATP-binding</keyword>
<accession>S3KJF4</accession>
<name>S3KJF4_TREMA</name>
<dbReference type="PATRIC" id="fig|1125699.3.peg.359"/>
<evidence type="ECO:0000259" key="4">
    <source>
        <dbReference type="Pfam" id="PF00501"/>
    </source>
</evidence>
<evidence type="ECO:0000313" key="6">
    <source>
        <dbReference type="Proteomes" id="UP000014541"/>
    </source>
</evidence>
<dbReference type="STRING" id="1125699.HMPREF9194_00360"/>
<comment type="catalytic activity">
    <reaction evidence="3">
        <text>a long-chain fatty acid + ATP + CoA = a long-chain fatty acyl-CoA + AMP + diphosphate</text>
        <dbReference type="Rhea" id="RHEA:15421"/>
        <dbReference type="ChEBI" id="CHEBI:30616"/>
        <dbReference type="ChEBI" id="CHEBI:33019"/>
        <dbReference type="ChEBI" id="CHEBI:57287"/>
        <dbReference type="ChEBI" id="CHEBI:57560"/>
        <dbReference type="ChEBI" id="CHEBI:83139"/>
        <dbReference type="ChEBI" id="CHEBI:456215"/>
        <dbReference type="EC" id="6.2.1.3"/>
    </reaction>
    <physiologicalReaction direction="left-to-right" evidence="3">
        <dbReference type="Rhea" id="RHEA:15422"/>
    </physiologicalReaction>
</comment>
<dbReference type="RefSeq" id="WP_016524659.1">
    <property type="nucleotide sequence ID" value="NZ_KE332518.1"/>
</dbReference>
<evidence type="ECO:0000313" key="5">
    <source>
        <dbReference type="EMBL" id="EPF32362.1"/>
    </source>
</evidence>
<dbReference type="InterPro" id="IPR045851">
    <property type="entry name" value="AMP-bd_C_sf"/>
</dbReference>
<sequence>MVTVYDLGSYTFPALFKHSVSCFKDRPALSFANGKPLTYAQIEGLVAHMARVLYRIGIRQGAKVAVYGASSPNWGASYFAIVNSGAIAVPLLPDFTSGEVQTILTHAGVSTIIVSEKLKVKLDAIPSAQVQNIIRMEDFCVLRENGKDLVQSTLTGNDKNAGADLSSPLSVSASVCAAASEDGEPLPEVAVKEDDIASIIYTSGTTGRSKGVVLTHKNLVFTAIQCQTVHRVNKMDKCLSFLPLSHVYEFTIGFVMQFLNGACVYYLERAPAISTLLPAFKKVRPTVVLSVPMIMEKIYKNKVVPTFTKSELLRRLYRKRFFQKIFHRIAGSSLKKLFGGRLKFFGIGGAKIDPAVEIFMKDAKFPYAVGYGLTETSPLLAGSNPGNTVPGTIGPILQGVELTILDPDPESGVGEVIARGENVMRGYYNESALTQAAFTTEEDSCGPGWFKTGDLGKLHNGMWLSLKGRLKNMILGSGGENIYPEDIEFVLNQHPDVVESLVVEDEDGLVALVQLDEEKLKSRGLLSSVGQAVEDIKEGLLYKQEEILSEIKYFVNNKVNRFSKVGSVKPVTSFEKTASQKIKRYLYNLRGSKKK</sequence>
<dbReference type="HOGENOM" id="CLU_000022_59_9_12"/>
<dbReference type="InterPro" id="IPR042099">
    <property type="entry name" value="ANL_N_sf"/>
</dbReference>
<dbReference type="PANTHER" id="PTHR43272:SF33">
    <property type="entry name" value="AMP-BINDING DOMAIN-CONTAINING PROTEIN-RELATED"/>
    <property type="match status" value="1"/>
</dbReference>
<keyword evidence="6" id="KW-1185">Reference proteome</keyword>
<dbReference type="PANTHER" id="PTHR43272">
    <property type="entry name" value="LONG-CHAIN-FATTY-ACID--COA LIGASE"/>
    <property type="match status" value="1"/>
</dbReference>
<dbReference type="GO" id="GO:0016020">
    <property type="term" value="C:membrane"/>
    <property type="evidence" value="ECO:0007669"/>
    <property type="project" value="TreeGrafter"/>
</dbReference>
<dbReference type="eggNOG" id="COG1022">
    <property type="taxonomic scope" value="Bacteria"/>
</dbReference>
<gene>
    <name evidence="5" type="ORF">HMPREF9194_00360</name>
</gene>
<evidence type="ECO:0000256" key="1">
    <source>
        <dbReference type="ARBA" id="ARBA00022741"/>
    </source>
</evidence>
<reference evidence="5 6" key="1">
    <citation type="submission" date="2013-04" db="EMBL/GenBank/DDBJ databases">
        <title>The Genome Sequence of Treponema maltophilum ATCC 51939.</title>
        <authorList>
            <consortium name="The Broad Institute Genomics Platform"/>
            <person name="Earl A."/>
            <person name="Ward D."/>
            <person name="Feldgarden M."/>
            <person name="Gevers D."/>
            <person name="Leonetti C."/>
            <person name="Blanton J.M."/>
            <person name="Dewhirst F.E."/>
            <person name="Izard J."/>
            <person name="Walker B."/>
            <person name="Young S."/>
            <person name="Zeng Q."/>
            <person name="Gargeya S."/>
            <person name="Fitzgerald M."/>
            <person name="Haas B."/>
            <person name="Abouelleil A."/>
            <person name="Allen A.W."/>
            <person name="Alvarado L."/>
            <person name="Arachchi H.M."/>
            <person name="Berlin A.M."/>
            <person name="Chapman S.B."/>
            <person name="Gainer-Dewar J."/>
            <person name="Goldberg J."/>
            <person name="Griggs A."/>
            <person name="Gujja S."/>
            <person name="Hansen M."/>
            <person name="Howarth C."/>
            <person name="Imamovic A."/>
            <person name="Ireland A."/>
            <person name="Larimer J."/>
            <person name="McCowan C."/>
            <person name="Murphy C."/>
            <person name="Pearson M."/>
            <person name="Poon T.W."/>
            <person name="Priest M."/>
            <person name="Roberts A."/>
            <person name="Saif S."/>
            <person name="Shea T."/>
            <person name="Sisk P."/>
            <person name="Sykes S."/>
            <person name="Wortman J."/>
            <person name="Nusbaum C."/>
            <person name="Birren B."/>
        </authorList>
    </citation>
    <scope>NUCLEOTIDE SEQUENCE [LARGE SCALE GENOMIC DNA]</scope>
    <source>
        <strain evidence="5 6">ATCC 51939</strain>
    </source>
</reference>
<dbReference type="Gene3D" id="3.40.50.12780">
    <property type="entry name" value="N-terminal domain of ligase-like"/>
    <property type="match status" value="1"/>
</dbReference>
<proteinExistence type="predicted"/>
<keyword evidence="1" id="KW-0547">Nucleotide-binding</keyword>
<dbReference type="EMBL" id="ATFF01000002">
    <property type="protein sequence ID" value="EPF32362.1"/>
    <property type="molecule type" value="Genomic_DNA"/>
</dbReference>
<dbReference type="OrthoDB" id="311554at2"/>
<dbReference type="GO" id="GO:0005524">
    <property type="term" value="F:ATP binding"/>
    <property type="evidence" value="ECO:0007669"/>
    <property type="project" value="UniProtKB-KW"/>
</dbReference>